<keyword evidence="2" id="KW-1185">Reference proteome</keyword>
<evidence type="ECO:0000313" key="1">
    <source>
        <dbReference type="EMBL" id="RUS94671.1"/>
    </source>
</evidence>
<comment type="caution">
    <text evidence="1">The sequence shown here is derived from an EMBL/GenBank/DDBJ whole genome shotgun (WGS) entry which is preliminary data.</text>
</comment>
<dbReference type="AlphaFoldDB" id="A0A433ULD1"/>
<reference evidence="1" key="2">
    <citation type="journal article" date="2019" name="Genome Biol. Evol.">
        <title>Day and night: Metabolic profiles and evolutionary relationships of six axenic non-marine cyanobacteria.</title>
        <authorList>
            <person name="Will S.E."/>
            <person name="Henke P."/>
            <person name="Boedeker C."/>
            <person name="Huang S."/>
            <person name="Brinkmann H."/>
            <person name="Rohde M."/>
            <person name="Jarek M."/>
            <person name="Friedl T."/>
            <person name="Seufert S."/>
            <person name="Schumacher M."/>
            <person name="Overmann J."/>
            <person name="Neumann-Schaal M."/>
            <person name="Petersen J."/>
        </authorList>
    </citation>
    <scope>NUCLEOTIDE SEQUENCE [LARGE SCALE GENOMIC DNA]</scope>
    <source>
        <strain evidence="1">PCC 7102</strain>
    </source>
</reference>
<proteinExistence type="predicted"/>
<accession>A0A433ULD1</accession>
<gene>
    <name evidence="1" type="ORF">DSM106972_093080</name>
</gene>
<organism evidence="1 2">
    <name type="scientific">Dulcicalothrix desertica PCC 7102</name>
    <dbReference type="NCBI Taxonomy" id="232991"/>
    <lineage>
        <taxon>Bacteria</taxon>
        <taxon>Bacillati</taxon>
        <taxon>Cyanobacteriota</taxon>
        <taxon>Cyanophyceae</taxon>
        <taxon>Nostocales</taxon>
        <taxon>Calotrichaceae</taxon>
        <taxon>Dulcicalothrix</taxon>
    </lineage>
</organism>
<dbReference type="Proteomes" id="UP000271624">
    <property type="component" value="Unassembled WGS sequence"/>
</dbReference>
<protein>
    <submittedName>
        <fullName evidence="1">Uncharacterized protein</fullName>
    </submittedName>
</protein>
<sequence>MGDIPGVEGSVEIRLYELEEEFWRLKQNTNVGANPEHESRLTALENKFETVTNQLAKFEGALLVMQSSINASKSRKSSYSQPYNTQPIKIDPLDEKKLAFRLSTTVSTLTEKRNTLSAKEFEAWTRDKDNVKRGWRYDEKEGLYHEVNAT</sequence>
<name>A0A433ULD1_9CYAN</name>
<dbReference type="RefSeq" id="WP_186538294.1">
    <property type="nucleotide sequence ID" value="NZ_RSCL01000047.1"/>
</dbReference>
<evidence type="ECO:0000313" key="2">
    <source>
        <dbReference type="Proteomes" id="UP000271624"/>
    </source>
</evidence>
<dbReference type="EMBL" id="RSCL01000047">
    <property type="protein sequence ID" value="RUS94671.1"/>
    <property type="molecule type" value="Genomic_DNA"/>
</dbReference>
<reference evidence="1" key="1">
    <citation type="submission" date="2018-12" db="EMBL/GenBank/DDBJ databases">
        <authorList>
            <person name="Will S."/>
            <person name="Neumann-Schaal M."/>
            <person name="Henke P."/>
        </authorList>
    </citation>
    <scope>NUCLEOTIDE SEQUENCE</scope>
    <source>
        <strain evidence="1">PCC 7102</strain>
    </source>
</reference>